<protein>
    <submittedName>
        <fullName evidence="2">Uncharacterized protein</fullName>
    </submittedName>
</protein>
<evidence type="ECO:0000313" key="2">
    <source>
        <dbReference type="WBParaSite" id="L893_g28479.t1"/>
    </source>
</evidence>
<evidence type="ECO:0000313" key="1">
    <source>
        <dbReference type="Proteomes" id="UP000095287"/>
    </source>
</evidence>
<name>A0A1I7ZPF9_9BILA</name>
<dbReference type="Proteomes" id="UP000095287">
    <property type="component" value="Unplaced"/>
</dbReference>
<sequence length="102" mass="11789">MMWVRVAAFRLFVEKLRAKEEEGEGTGKRSPIETEIRLRRQLALDSQKQDWIEKEGGFHRVSPRRLNQPRVAFLEISSRARFLVGSGLLVFGYAGRLNLEDS</sequence>
<dbReference type="WBParaSite" id="L893_g28479.t1">
    <property type="protein sequence ID" value="L893_g28479.t1"/>
    <property type="gene ID" value="L893_g28479"/>
</dbReference>
<dbReference type="AlphaFoldDB" id="A0A1I7ZPF9"/>
<organism evidence="1 2">
    <name type="scientific">Steinernema glaseri</name>
    <dbReference type="NCBI Taxonomy" id="37863"/>
    <lineage>
        <taxon>Eukaryota</taxon>
        <taxon>Metazoa</taxon>
        <taxon>Ecdysozoa</taxon>
        <taxon>Nematoda</taxon>
        <taxon>Chromadorea</taxon>
        <taxon>Rhabditida</taxon>
        <taxon>Tylenchina</taxon>
        <taxon>Panagrolaimomorpha</taxon>
        <taxon>Strongyloidoidea</taxon>
        <taxon>Steinernematidae</taxon>
        <taxon>Steinernema</taxon>
    </lineage>
</organism>
<keyword evidence="1" id="KW-1185">Reference proteome</keyword>
<accession>A0A1I7ZPF9</accession>
<reference evidence="2" key="1">
    <citation type="submission" date="2016-11" db="UniProtKB">
        <authorList>
            <consortium name="WormBaseParasite"/>
        </authorList>
    </citation>
    <scope>IDENTIFICATION</scope>
</reference>
<proteinExistence type="predicted"/>